<sequence>MSTKVVLMLMQREHQYDVVNPREKPPMPQAPYVSLRVVRSGCYPSLEGSACCRAVRTGKDELGGKWKRDLQRRVRRNGAKNSEDIADRHAFLGGIHRRRNLPLDEQTADKSRINMNSAFDMMTTDTWSCPYHTGWRRRATLPAIFAATKHHSLPSLTYGNCQKGDVRSRDPFRKEPHPRHVFQFHLLLECCHLWPIRSSA</sequence>
<evidence type="ECO:0000313" key="2">
    <source>
        <dbReference type="Proteomes" id="UP001175228"/>
    </source>
</evidence>
<protein>
    <submittedName>
        <fullName evidence="1">Uncharacterized protein</fullName>
    </submittedName>
</protein>
<dbReference type="Proteomes" id="UP001175228">
    <property type="component" value="Unassembled WGS sequence"/>
</dbReference>
<dbReference type="EMBL" id="JAUEPU010000081">
    <property type="protein sequence ID" value="KAK0480421.1"/>
    <property type="molecule type" value="Genomic_DNA"/>
</dbReference>
<keyword evidence="2" id="KW-1185">Reference proteome</keyword>
<organism evidence="1 2">
    <name type="scientific">Armillaria luteobubalina</name>
    <dbReference type="NCBI Taxonomy" id="153913"/>
    <lineage>
        <taxon>Eukaryota</taxon>
        <taxon>Fungi</taxon>
        <taxon>Dikarya</taxon>
        <taxon>Basidiomycota</taxon>
        <taxon>Agaricomycotina</taxon>
        <taxon>Agaricomycetes</taxon>
        <taxon>Agaricomycetidae</taxon>
        <taxon>Agaricales</taxon>
        <taxon>Marasmiineae</taxon>
        <taxon>Physalacriaceae</taxon>
        <taxon>Armillaria</taxon>
    </lineage>
</organism>
<evidence type="ECO:0000313" key="1">
    <source>
        <dbReference type="EMBL" id="KAK0480421.1"/>
    </source>
</evidence>
<reference evidence="1" key="1">
    <citation type="submission" date="2023-06" db="EMBL/GenBank/DDBJ databases">
        <authorList>
            <consortium name="Lawrence Berkeley National Laboratory"/>
            <person name="Ahrendt S."/>
            <person name="Sahu N."/>
            <person name="Indic B."/>
            <person name="Wong-Bajracharya J."/>
            <person name="Merenyi Z."/>
            <person name="Ke H.-M."/>
            <person name="Monk M."/>
            <person name="Kocsube S."/>
            <person name="Drula E."/>
            <person name="Lipzen A."/>
            <person name="Balint B."/>
            <person name="Henrissat B."/>
            <person name="Andreopoulos B."/>
            <person name="Martin F.M."/>
            <person name="Harder C.B."/>
            <person name="Rigling D."/>
            <person name="Ford K.L."/>
            <person name="Foster G.D."/>
            <person name="Pangilinan J."/>
            <person name="Papanicolaou A."/>
            <person name="Barry K."/>
            <person name="LaButti K."/>
            <person name="Viragh M."/>
            <person name="Koriabine M."/>
            <person name="Yan M."/>
            <person name="Riley R."/>
            <person name="Champramary S."/>
            <person name="Plett K.L."/>
            <person name="Tsai I.J."/>
            <person name="Slot J."/>
            <person name="Sipos G."/>
            <person name="Plett J."/>
            <person name="Nagy L.G."/>
            <person name="Grigoriev I.V."/>
        </authorList>
    </citation>
    <scope>NUCLEOTIDE SEQUENCE</scope>
    <source>
        <strain evidence="1">HWK02</strain>
    </source>
</reference>
<gene>
    <name evidence="1" type="ORF">EDD18DRAFT_836131</name>
</gene>
<proteinExistence type="predicted"/>
<comment type="caution">
    <text evidence="1">The sequence shown here is derived from an EMBL/GenBank/DDBJ whole genome shotgun (WGS) entry which is preliminary data.</text>
</comment>
<accession>A0AA39PA49</accession>
<dbReference type="AlphaFoldDB" id="A0AA39PA49"/>
<name>A0AA39PA49_9AGAR</name>